<evidence type="ECO:0000313" key="10">
    <source>
        <dbReference type="Proteomes" id="UP000318943"/>
    </source>
</evidence>
<feature type="region of interest" description="Disordered" evidence="6">
    <location>
        <begin position="1"/>
        <end position="28"/>
    </location>
</feature>
<dbReference type="InterPro" id="IPR042098">
    <property type="entry name" value="TauD-like_sf"/>
</dbReference>
<evidence type="ECO:0000256" key="2">
    <source>
        <dbReference type="ARBA" id="ARBA00022723"/>
    </source>
</evidence>
<name>A0AAE9I6N4_9BURK</name>
<evidence type="ECO:0000256" key="5">
    <source>
        <dbReference type="ARBA" id="ARBA00023004"/>
    </source>
</evidence>
<keyword evidence="4" id="KW-0560">Oxidoreductase</keyword>
<dbReference type="RefSeq" id="WP_144196923.1">
    <property type="nucleotide sequence ID" value="NZ_CAJPVH010000028.1"/>
</dbReference>
<keyword evidence="2" id="KW-0479">Metal-binding</keyword>
<gene>
    <name evidence="8" type="ORF">FGG12_06810</name>
    <name evidence="9" type="ORF">M5D45_21300</name>
</gene>
<dbReference type="PANTHER" id="PTHR30468:SF1">
    <property type="entry name" value="ALPHA-KETOGLUTARATE-DEPENDENT SULFONATE DIOXYGENASE"/>
    <property type="match status" value="1"/>
</dbReference>
<reference evidence="8 10" key="1">
    <citation type="submission" date="2019-05" db="EMBL/GenBank/DDBJ databases">
        <title>Whole genome sequence analysis of Cupriavidus campinensis S14E4C strain.</title>
        <authorList>
            <person name="Abbaszade G."/>
            <person name="Szabo A."/>
            <person name="Toumi M."/>
            <person name="Toth E."/>
        </authorList>
    </citation>
    <scope>NUCLEOTIDE SEQUENCE [LARGE SCALE GENOMIC DNA]</scope>
    <source>
        <strain evidence="8 10">S14E4C</strain>
    </source>
</reference>
<evidence type="ECO:0000313" key="11">
    <source>
        <dbReference type="Proteomes" id="UP001056132"/>
    </source>
</evidence>
<protein>
    <submittedName>
        <fullName evidence="9">TauD/TfdA family dioxygenase</fullName>
    </submittedName>
    <submittedName>
        <fullName evidence="8">Taurine dioxygenase</fullName>
    </submittedName>
</protein>
<dbReference type="Proteomes" id="UP001056132">
    <property type="component" value="Chromosome 2"/>
</dbReference>
<reference evidence="9" key="3">
    <citation type="submission" date="2022-05" db="EMBL/GenBank/DDBJ databases">
        <authorList>
            <person name="Kunte H.-J."/>
        </authorList>
    </citation>
    <scope>NUCLEOTIDE SEQUENCE</scope>
    <source>
        <strain evidence="9">G5</strain>
    </source>
</reference>
<sequence>MQPAATAVAEDAPPARTNAQDTESWPFGVRRSTPAIGAEITGIDFARPLDDETYLALRRALLKFKVLFFRDQHITPAQHVAVARRFGELEVHPMIPHHPEHPELVVFGRDGSARGRENLYHSDVTWREVPSMGSMLRCVSCPEVGGDTIWVNMVAAYENLPDEMKAKIARLRAVHDAMPTFGQALSDAKVEELRKKYPPMVHPVVRTHPETGEKILFVNEGFTTHFDNFSKVQPYRIGSDFRPAELDLLQYLFRQAAAPEYQVRLKWEPDTIALWDNRSTQHYAVQDYFPAPRHMNRATIIGDRPV</sequence>
<dbReference type="InterPro" id="IPR003819">
    <property type="entry name" value="TauD/TfdA-like"/>
</dbReference>
<feature type="compositionally biased region" description="Low complexity" evidence="6">
    <location>
        <begin position="1"/>
        <end position="15"/>
    </location>
</feature>
<dbReference type="PANTHER" id="PTHR30468">
    <property type="entry name" value="ALPHA-KETOGLUTARATE-DEPENDENT SULFONATE DIOXYGENASE"/>
    <property type="match status" value="1"/>
</dbReference>
<organism evidence="9 11">
    <name type="scientific">Cupriavidus campinensis</name>
    <dbReference type="NCBI Taxonomy" id="151783"/>
    <lineage>
        <taxon>Bacteria</taxon>
        <taxon>Pseudomonadati</taxon>
        <taxon>Pseudomonadota</taxon>
        <taxon>Betaproteobacteria</taxon>
        <taxon>Burkholderiales</taxon>
        <taxon>Burkholderiaceae</taxon>
        <taxon>Cupriavidus</taxon>
    </lineage>
</organism>
<dbReference type="Gene3D" id="3.60.130.10">
    <property type="entry name" value="Clavaminate synthase-like"/>
    <property type="match status" value="1"/>
</dbReference>
<dbReference type="GO" id="GO:0005737">
    <property type="term" value="C:cytoplasm"/>
    <property type="evidence" value="ECO:0007669"/>
    <property type="project" value="TreeGrafter"/>
</dbReference>
<evidence type="ECO:0000256" key="1">
    <source>
        <dbReference type="ARBA" id="ARBA00005896"/>
    </source>
</evidence>
<comment type="similarity">
    <text evidence="1">Belongs to the TfdA dioxygenase family.</text>
</comment>
<evidence type="ECO:0000313" key="9">
    <source>
        <dbReference type="EMBL" id="URF07718.1"/>
    </source>
</evidence>
<feature type="domain" description="TauD/TfdA-like" evidence="7">
    <location>
        <begin position="29"/>
        <end position="299"/>
    </location>
</feature>
<dbReference type="GO" id="GO:0046872">
    <property type="term" value="F:metal ion binding"/>
    <property type="evidence" value="ECO:0007669"/>
    <property type="project" value="UniProtKB-KW"/>
</dbReference>
<keyword evidence="5" id="KW-0408">Iron</keyword>
<dbReference type="SUPFAM" id="SSF51197">
    <property type="entry name" value="Clavaminate synthase-like"/>
    <property type="match status" value="1"/>
</dbReference>
<dbReference type="Pfam" id="PF02668">
    <property type="entry name" value="TauD"/>
    <property type="match status" value="1"/>
</dbReference>
<evidence type="ECO:0000259" key="7">
    <source>
        <dbReference type="Pfam" id="PF02668"/>
    </source>
</evidence>
<dbReference type="GO" id="GO:0000908">
    <property type="term" value="F:taurine dioxygenase activity"/>
    <property type="evidence" value="ECO:0007669"/>
    <property type="project" value="TreeGrafter"/>
</dbReference>
<evidence type="ECO:0000256" key="4">
    <source>
        <dbReference type="ARBA" id="ARBA00023002"/>
    </source>
</evidence>
<dbReference type="GO" id="GO:0006790">
    <property type="term" value="P:sulfur compound metabolic process"/>
    <property type="evidence" value="ECO:0007669"/>
    <property type="project" value="TreeGrafter"/>
</dbReference>
<evidence type="ECO:0000256" key="3">
    <source>
        <dbReference type="ARBA" id="ARBA00022964"/>
    </source>
</evidence>
<dbReference type="KEGG" id="ccam:M5D45_21300"/>
<dbReference type="Proteomes" id="UP000318943">
    <property type="component" value="Unassembled WGS sequence"/>
</dbReference>
<reference evidence="9" key="2">
    <citation type="journal article" date="2022" name="Microbiol. Resour. Announc.">
        <title>Genome Sequence of Cupriavidus campinensis Strain G5, a Member of a Bacterial Consortium Capable of Polyethylene Degradation.</title>
        <authorList>
            <person name="Schneider B."/>
            <person name="Pfeiffer F."/>
            <person name="Dyall-Smith M."/>
            <person name="Kunte H.J."/>
        </authorList>
    </citation>
    <scope>NUCLEOTIDE SEQUENCE</scope>
    <source>
        <strain evidence="9">G5</strain>
    </source>
</reference>
<proteinExistence type="inferred from homology"/>
<keyword evidence="10" id="KW-1185">Reference proteome</keyword>
<accession>A0AAE9I6N4</accession>
<evidence type="ECO:0000256" key="6">
    <source>
        <dbReference type="SAM" id="MobiDB-lite"/>
    </source>
</evidence>
<evidence type="ECO:0000313" key="8">
    <source>
        <dbReference type="EMBL" id="TSP13355.1"/>
    </source>
</evidence>
<dbReference type="AlphaFoldDB" id="A0AAE9I6N4"/>
<dbReference type="InterPro" id="IPR051323">
    <property type="entry name" value="AtsK-like"/>
</dbReference>
<dbReference type="EMBL" id="CP097331">
    <property type="protein sequence ID" value="URF07718.1"/>
    <property type="molecule type" value="Genomic_DNA"/>
</dbReference>
<dbReference type="EMBL" id="VCIZ01000003">
    <property type="protein sequence ID" value="TSP13355.1"/>
    <property type="molecule type" value="Genomic_DNA"/>
</dbReference>
<keyword evidence="3 9" id="KW-0223">Dioxygenase</keyword>